<sequence>MKLKELREKKWFRFLSNRYVLILLIFAGWMFFLDSNSWFIHHELDQEINELETNKKYYKKEIAKDRNVIDKLNDSFELESYARQNYYMKRANEDIYIIQYDTID</sequence>
<dbReference type="InterPro" id="IPR007060">
    <property type="entry name" value="FtsL/DivIC"/>
</dbReference>
<dbReference type="EMBL" id="CP042476">
    <property type="protein sequence ID" value="QED37391.1"/>
    <property type="molecule type" value="Genomic_DNA"/>
</dbReference>
<keyword evidence="1" id="KW-0812">Transmembrane</keyword>
<dbReference type="KEGG" id="anp:FK178_06505"/>
<dbReference type="AlphaFoldDB" id="A0A5B8YIE3"/>
<name>A0A5B8YIE3_9FLAO</name>
<dbReference type="RefSeq" id="WP_146832423.1">
    <property type="nucleotide sequence ID" value="NZ_CP042476.1"/>
</dbReference>
<dbReference type="Pfam" id="PF04977">
    <property type="entry name" value="DivIC"/>
    <property type="match status" value="1"/>
</dbReference>
<reference evidence="2 3" key="1">
    <citation type="submission" date="2019-08" db="EMBL/GenBank/DDBJ databases">
        <title>Antarcticibacterium arcticum sp. nov., a bacterium isolated from marine sediment of the Canadian Beaufort Sea.</title>
        <authorList>
            <person name="Lee Y.M."/>
            <person name="Baek K."/>
            <person name="Lee D.-H."/>
            <person name="Shin S.C."/>
            <person name="Jin Y.K."/>
            <person name="Park Y."/>
        </authorList>
    </citation>
    <scope>NUCLEOTIDE SEQUENCE [LARGE SCALE GENOMIC DNA]</scope>
    <source>
        <strain evidence="2 3">PAMC 28998</strain>
    </source>
</reference>
<gene>
    <name evidence="2" type="ORF">FK178_06505</name>
</gene>
<keyword evidence="3" id="KW-1185">Reference proteome</keyword>
<protein>
    <submittedName>
        <fullName evidence="2">Septum formation initiator family protein</fullName>
    </submittedName>
</protein>
<evidence type="ECO:0000313" key="2">
    <source>
        <dbReference type="EMBL" id="QED37391.1"/>
    </source>
</evidence>
<dbReference type="OrthoDB" id="1467719at2"/>
<evidence type="ECO:0000256" key="1">
    <source>
        <dbReference type="SAM" id="Phobius"/>
    </source>
</evidence>
<evidence type="ECO:0000313" key="3">
    <source>
        <dbReference type="Proteomes" id="UP000321954"/>
    </source>
</evidence>
<accession>A0A5B8YIE3</accession>
<dbReference type="Proteomes" id="UP000321954">
    <property type="component" value="Chromosome"/>
</dbReference>
<organism evidence="2 3">
    <name type="scientific">Antarcticibacterium arcticum</name>
    <dbReference type="NCBI Taxonomy" id="2585771"/>
    <lineage>
        <taxon>Bacteria</taxon>
        <taxon>Pseudomonadati</taxon>
        <taxon>Bacteroidota</taxon>
        <taxon>Flavobacteriia</taxon>
        <taxon>Flavobacteriales</taxon>
        <taxon>Flavobacteriaceae</taxon>
        <taxon>Antarcticibacterium</taxon>
    </lineage>
</organism>
<keyword evidence="1" id="KW-0472">Membrane</keyword>
<proteinExistence type="predicted"/>
<feature type="transmembrane region" description="Helical" evidence="1">
    <location>
        <begin position="20"/>
        <end position="40"/>
    </location>
</feature>
<keyword evidence="1" id="KW-1133">Transmembrane helix</keyword>